<dbReference type="FunFam" id="1.10.10.60:FF:000107">
    <property type="entry name" value="MYB transcription factor"/>
    <property type="match status" value="1"/>
</dbReference>
<gene>
    <name evidence="11" type="primary">LOC100820870</name>
    <name evidence="10" type="ORF">BRADI_1g64140v3</name>
</gene>
<dbReference type="PANTHER" id="PTHR45675:SF1">
    <property type="entry name" value="MYB TRANSCRIPTION FACTOR-RELATED"/>
    <property type="match status" value="1"/>
</dbReference>
<reference evidence="10" key="2">
    <citation type="submission" date="2017-06" db="EMBL/GenBank/DDBJ databases">
        <title>WGS assembly of Brachypodium distachyon.</title>
        <authorList>
            <consortium name="The International Brachypodium Initiative"/>
            <person name="Lucas S."/>
            <person name="Harmon-Smith M."/>
            <person name="Lail K."/>
            <person name="Tice H."/>
            <person name="Grimwood J."/>
            <person name="Bruce D."/>
            <person name="Barry K."/>
            <person name="Shu S."/>
            <person name="Lindquist E."/>
            <person name="Wang M."/>
            <person name="Pitluck S."/>
            <person name="Vogel J.P."/>
            <person name="Garvin D.F."/>
            <person name="Mockler T.C."/>
            <person name="Schmutz J."/>
            <person name="Rokhsar D."/>
            <person name="Bevan M.W."/>
        </authorList>
    </citation>
    <scope>NUCLEOTIDE SEQUENCE</scope>
    <source>
        <strain evidence="10">Bd21</strain>
    </source>
</reference>
<dbReference type="KEGG" id="bdi:100820870"/>
<dbReference type="SUPFAM" id="SSF46689">
    <property type="entry name" value="Homeodomain-like"/>
    <property type="match status" value="1"/>
</dbReference>
<dbReference type="PROSITE" id="PS51294">
    <property type="entry name" value="HTH_MYB"/>
    <property type="match status" value="2"/>
</dbReference>
<feature type="domain" description="Myb-like" evidence="8">
    <location>
        <begin position="70"/>
        <end position="120"/>
    </location>
</feature>
<dbReference type="CDD" id="cd00167">
    <property type="entry name" value="SANT"/>
    <property type="match status" value="2"/>
</dbReference>
<dbReference type="HOGENOM" id="CLU_028567_8_1_1"/>
<keyword evidence="12" id="KW-1185">Reference proteome</keyword>
<proteinExistence type="predicted"/>
<dbReference type="FunCoup" id="I1H640">
    <property type="interactions" value="44"/>
</dbReference>
<dbReference type="GO" id="GO:0045893">
    <property type="term" value="P:positive regulation of DNA-templated transcription"/>
    <property type="evidence" value="ECO:0007669"/>
    <property type="project" value="EnsemblPlants"/>
</dbReference>
<feature type="domain" description="HTH myb-type" evidence="9">
    <location>
        <begin position="70"/>
        <end position="124"/>
    </location>
</feature>
<dbReference type="AlphaFoldDB" id="I1H640"/>
<keyword evidence="2" id="KW-0677">Repeat</keyword>
<dbReference type="Gene3D" id="1.10.10.60">
    <property type="entry name" value="Homeodomain-like"/>
    <property type="match status" value="2"/>
</dbReference>
<keyword evidence="6" id="KW-0539">Nucleus</keyword>
<dbReference type="GO" id="GO:0043565">
    <property type="term" value="F:sequence-specific DNA binding"/>
    <property type="evidence" value="ECO:0000318"/>
    <property type="project" value="GO_Central"/>
</dbReference>
<reference evidence="11" key="3">
    <citation type="submission" date="2018-08" db="UniProtKB">
        <authorList>
            <consortium name="EnsemblPlants"/>
        </authorList>
    </citation>
    <scope>IDENTIFICATION</scope>
    <source>
        <strain evidence="11">cv. Bd21</strain>
    </source>
</reference>
<dbReference type="EMBL" id="CM000880">
    <property type="protein sequence ID" value="KQK21947.1"/>
    <property type="molecule type" value="Genomic_DNA"/>
</dbReference>
<evidence type="ECO:0000256" key="4">
    <source>
        <dbReference type="ARBA" id="ARBA00023125"/>
    </source>
</evidence>
<evidence type="ECO:0000256" key="1">
    <source>
        <dbReference type="ARBA" id="ARBA00004123"/>
    </source>
</evidence>
<name>I1H640_BRADI</name>
<keyword evidence="3" id="KW-0805">Transcription regulation</keyword>
<dbReference type="InterPro" id="IPR001005">
    <property type="entry name" value="SANT/Myb"/>
</dbReference>
<keyword evidence="5" id="KW-0804">Transcription</keyword>
<dbReference type="RefSeq" id="XP_003561685.1">
    <property type="nucleotide sequence ID" value="XM_003561637.3"/>
</dbReference>
<organism evidence="11">
    <name type="scientific">Brachypodium distachyon</name>
    <name type="common">Purple false brome</name>
    <name type="synonym">Trachynia distachya</name>
    <dbReference type="NCBI Taxonomy" id="15368"/>
    <lineage>
        <taxon>Eukaryota</taxon>
        <taxon>Viridiplantae</taxon>
        <taxon>Streptophyta</taxon>
        <taxon>Embryophyta</taxon>
        <taxon>Tracheophyta</taxon>
        <taxon>Spermatophyta</taxon>
        <taxon>Magnoliopsida</taxon>
        <taxon>Liliopsida</taxon>
        <taxon>Poales</taxon>
        <taxon>Poaceae</taxon>
        <taxon>BOP clade</taxon>
        <taxon>Pooideae</taxon>
        <taxon>Stipodae</taxon>
        <taxon>Brachypodieae</taxon>
        <taxon>Brachypodium</taxon>
    </lineage>
</organism>
<dbReference type="PROSITE" id="PS50090">
    <property type="entry name" value="MYB_LIKE"/>
    <property type="match status" value="2"/>
</dbReference>
<dbReference type="SMART" id="SM00717">
    <property type="entry name" value="SANT"/>
    <property type="match status" value="2"/>
</dbReference>
<feature type="compositionally biased region" description="Low complexity" evidence="7">
    <location>
        <begin position="217"/>
        <end position="234"/>
    </location>
</feature>
<dbReference type="Proteomes" id="UP000008810">
    <property type="component" value="Chromosome 1"/>
</dbReference>
<dbReference type="GO" id="GO:0005634">
    <property type="term" value="C:nucleus"/>
    <property type="evidence" value="ECO:0000318"/>
    <property type="project" value="GO_Central"/>
</dbReference>
<feature type="domain" description="Myb-like" evidence="8">
    <location>
        <begin position="17"/>
        <end position="69"/>
    </location>
</feature>
<dbReference type="InterPro" id="IPR044676">
    <property type="entry name" value="EOBI/EOBII-like_plant"/>
</dbReference>
<dbReference type="GO" id="GO:1901002">
    <property type="term" value="P:positive regulation of response to salt stress"/>
    <property type="evidence" value="ECO:0007669"/>
    <property type="project" value="EnsemblPlants"/>
</dbReference>
<reference evidence="10 11" key="1">
    <citation type="journal article" date="2010" name="Nature">
        <title>Genome sequencing and analysis of the model grass Brachypodium distachyon.</title>
        <authorList>
            <consortium name="International Brachypodium Initiative"/>
        </authorList>
    </citation>
    <scope>NUCLEOTIDE SEQUENCE [LARGE SCALE GENOMIC DNA]</scope>
    <source>
        <strain evidence="10 11">Bd21</strain>
    </source>
</reference>
<dbReference type="OrthoDB" id="2143914at2759"/>
<evidence type="ECO:0000313" key="10">
    <source>
        <dbReference type="EMBL" id="KQK21947.1"/>
    </source>
</evidence>
<dbReference type="GO" id="GO:0003700">
    <property type="term" value="F:DNA-binding transcription factor activity"/>
    <property type="evidence" value="ECO:0007669"/>
    <property type="project" value="InterPro"/>
</dbReference>
<evidence type="ECO:0000313" key="11">
    <source>
        <dbReference type="EnsemblPlants" id="KQK21947"/>
    </source>
</evidence>
<keyword evidence="4" id="KW-0238">DNA-binding</keyword>
<dbReference type="Pfam" id="PF00249">
    <property type="entry name" value="Myb_DNA-binding"/>
    <property type="match status" value="2"/>
</dbReference>
<sequence length="327" mass="36292">MDMAHERDSSSEEEVMAGDLRRGPWTVEEDILLVNYIAAHGEGRWNSLARSAGLKRTGKSCRLRWLNYLRPDLRRGSITPQEQLLILELHSRWGNRWSKIAQHLPGRTDNEIKNYWRTRVQKHAKQLKCDVNSQQFKDVMRYLWMPRLVERIQAAEAAQPADADTPVSWQADGIYDESPEELPLAVDACCWPADHQYGAAASGAGHQLLNSSAVPEPSSTTTGSSSSPSTDDSGAGAQPSCWPATVDEWFTASSAAAVAMRDTDQQLIIQQQAPCQQAGEAWTSEPVLPGNAGFPELGVADFEMGSFDVDSIWSGMDDLWYTQPQFV</sequence>
<evidence type="ECO:0000256" key="6">
    <source>
        <dbReference type="ARBA" id="ARBA00023242"/>
    </source>
</evidence>
<evidence type="ECO:0000259" key="9">
    <source>
        <dbReference type="PROSITE" id="PS51294"/>
    </source>
</evidence>
<evidence type="ECO:0000256" key="3">
    <source>
        <dbReference type="ARBA" id="ARBA00023015"/>
    </source>
</evidence>
<evidence type="ECO:0000256" key="5">
    <source>
        <dbReference type="ARBA" id="ARBA00023163"/>
    </source>
</evidence>
<dbReference type="InterPro" id="IPR009057">
    <property type="entry name" value="Homeodomain-like_sf"/>
</dbReference>
<accession>I1H640</accession>
<dbReference type="eggNOG" id="KOG0048">
    <property type="taxonomic scope" value="Eukaryota"/>
</dbReference>
<dbReference type="GO" id="GO:1902584">
    <property type="term" value="P:positive regulation of response to water deprivation"/>
    <property type="evidence" value="ECO:0007669"/>
    <property type="project" value="EnsemblPlants"/>
</dbReference>
<feature type="region of interest" description="Disordered" evidence="7">
    <location>
        <begin position="209"/>
        <end position="242"/>
    </location>
</feature>
<evidence type="ECO:0000259" key="8">
    <source>
        <dbReference type="PROSITE" id="PS50090"/>
    </source>
</evidence>
<dbReference type="PANTHER" id="PTHR45675">
    <property type="entry name" value="MYB TRANSCRIPTION FACTOR-RELATED-RELATED"/>
    <property type="match status" value="1"/>
</dbReference>
<evidence type="ECO:0000313" key="12">
    <source>
        <dbReference type="Proteomes" id="UP000008810"/>
    </source>
</evidence>
<evidence type="ECO:0000256" key="7">
    <source>
        <dbReference type="SAM" id="MobiDB-lite"/>
    </source>
</evidence>
<dbReference type="GO" id="GO:0006355">
    <property type="term" value="P:regulation of DNA-templated transcription"/>
    <property type="evidence" value="ECO:0000318"/>
    <property type="project" value="GO_Central"/>
</dbReference>
<comment type="subcellular location">
    <subcellularLocation>
        <location evidence="1">Nucleus</location>
    </subcellularLocation>
</comment>
<dbReference type="GO" id="GO:0009409">
    <property type="term" value="P:response to cold"/>
    <property type="evidence" value="ECO:0007669"/>
    <property type="project" value="EnsemblPlants"/>
</dbReference>
<dbReference type="FunFam" id="1.10.10.60:FF:000011">
    <property type="entry name" value="Myb transcription factor"/>
    <property type="match status" value="1"/>
</dbReference>
<feature type="domain" description="HTH myb-type" evidence="9">
    <location>
        <begin position="19"/>
        <end position="69"/>
    </location>
</feature>
<dbReference type="EnsemblPlants" id="KQK21947">
    <property type="protein sequence ID" value="KQK21947"/>
    <property type="gene ID" value="BRADI_1g64140v3"/>
</dbReference>
<evidence type="ECO:0000256" key="2">
    <source>
        <dbReference type="ARBA" id="ARBA00022737"/>
    </source>
</evidence>
<dbReference type="GeneID" id="100820870"/>
<dbReference type="Gramene" id="KQK21947">
    <property type="protein sequence ID" value="KQK21947"/>
    <property type="gene ID" value="BRADI_1g64140v3"/>
</dbReference>
<protein>
    <submittedName>
        <fullName evidence="10 11">Uncharacterized protein</fullName>
    </submittedName>
</protein>
<dbReference type="OMA" id="SCWPAEY"/>
<dbReference type="InterPro" id="IPR017930">
    <property type="entry name" value="Myb_dom"/>
</dbReference>